<organism evidence="1 2">
    <name type="scientific">Colletotrichum tofieldiae</name>
    <dbReference type="NCBI Taxonomy" id="708197"/>
    <lineage>
        <taxon>Eukaryota</taxon>
        <taxon>Fungi</taxon>
        <taxon>Dikarya</taxon>
        <taxon>Ascomycota</taxon>
        <taxon>Pezizomycotina</taxon>
        <taxon>Sordariomycetes</taxon>
        <taxon>Hypocreomycetidae</taxon>
        <taxon>Glomerellales</taxon>
        <taxon>Glomerellaceae</taxon>
        <taxon>Colletotrichum</taxon>
        <taxon>Colletotrichum spaethianum species complex</taxon>
    </lineage>
</organism>
<comment type="caution">
    <text evidence="1">The sequence shown here is derived from an EMBL/GenBank/DDBJ whole genome shotgun (WGS) entry which is preliminary data.</text>
</comment>
<dbReference type="STRING" id="708197.A0A166NGW8"/>
<proteinExistence type="predicted"/>
<evidence type="ECO:0000313" key="2">
    <source>
        <dbReference type="Proteomes" id="UP000076552"/>
    </source>
</evidence>
<reference evidence="1 2" key="1">
    <citation type="submission" date="2015-06" db="EMBL/GenBank/DDBJ databases">
        <title>Survival trade-offs in plant roots during colonization by closely related pathogenic and mutualistic fungi.</title>
        <authorList>
            <person name="Hacquard S."/>
            <person name="Kracher B."/>
            <person name="Hiruma K."/>
            <person name="Weinman A."/>
            <person name="Muench P."/>
            <person name="Garrido Oter R."/>
            <person name="Ver Loren van Themaat E."/>
            <person name="Dallerey J.-F."/>
            <person name="Damm U."/>
            <person name="Henrissat B."/>
            <person name="Lespinet O."/>
            <person name="Thon M."/>
            <person name="Kemen E."/>
            <person name="McHardy A.C."/>
            <person name="Schulze-Lefert P."/>
            <person name="O'Connell R.J."/>
        </authorList>
    </citation>
    <scope>NUCLEOTIDE SEQUENCE [LARGE SCALE GENOMIC DNA]</scope>
    <source>
        <strain evidence="1 2">0861</strain>
    </source>
</reference>
<dbReference type="OrthoDB" id="4358152at2759"/>
<gene>
    <name evidence="1" type="ORF">CT0861_00279</name>
</gene>
<accession>A0A166NGW8</accession>
<keyword evidence="2" id="KW-1185">Reference proteome</keyword>
<dbReference type="Proteomes" id="UP000076552">
    <property type="component" value="Unassembled WGS sequence"/>
</dbReference>
<evidence type="ECO:0008006" key="3">
    <source>
        <dbReference type="Google" id="ProtNLM"/>
    </source>
</evidence>
<protein>
    <recommendedName>
        <fullName evidence="3">F-box domain-containing protein</fullName>
    </recommendedName>
</protein>
<name>A0A166NGW8_9PEZI</name>
<sequence length="428" mass="49023">MTSFESLPREVLIEVFSCLADLKSASHLILASPNAFRLFASIGPAVLEKVLVKSVAPHVIRSIRLVAALRKDIPVNQYEIRGSLGGPYITGGRVPVGDGNEEVPPAFPPCLKETFLGEDPSSVRELLFTAGRIARLTQSCISHYHRRCNAVTPSRLMDPGARYRREKRVWLQVFPGLRYETFYIGPPTWVEEQRVMAALWALQLFLEANPNDLMRGLGQDREANDTWRLTPTGCSHWRRIMGPEILTVLDYVDHIRKKPSRRTSTAMLNITIMRTLETSLPEPLTRNDAPMPWPDLHQPPTDGAMRERQERLLQQPAAGMQFVQRMFKNPDCPLWQAPDDLFRNVGFAIWDRSKLVRLGLENALEEGDKCPLPLGPTVADKYFRWRSILCENDLWRSERRAESAWNFQRRWPRVIRRLLTNDEAYSSS</sequence>
<dbReference type="EMBL" id="LFIV01000211">
    <property type="protein sequence ID" value="KZL65664.1"/>
    <property type="molecule type" value="Genomic_DNA"/>
</dbReference>
<evidence type="ECO:0000313" key="1">
    <source>
        <dbReference type="EMBL" id="KZL65664.1"/>
    </source>
</evidence>
<dbReference type="AlphaFoldDB" id="A0A166NGW8"/>